<dbReference type="Proteomes" id="UP000251047">
    <property type="component" value="Unassembled WGS sequence"/>
</dbReference>
<feature type="compositionally biased region" description="Basic and acidic residues" evidence="1">
    <location>
        <begin position="164"/>
        <end position="177"/>
    </location>
</feature>
<feature type="region of interest" description="Disordered" evidence="1">
    <location>
        <begin position="136"/>
        <end position="177"/>
    </location>
</feature>
<comment type="caution">
    <text evidence="2">The sequence shown here is derived from an EMBL/GenBank/DDBJ whole genome shotgun (WGS) entry which is preliminary data.</text>
</comment>
<evidence type="ECO:0000313" key="3">
    <source>
        <dbReference type="Proteomes" id="UP000251047"/>
    </source>
</evidence>
<feature type="non-terminal residue" evidence="2">
    <location>
        <position position="177"/>
    </location>
</feature>
<evidence type="ECO:0000256" key="1">
    <source>
        <dbReference type="SAM" id="MobiDB-lite"/>
    </source>
</evidence>
<sequence>MIGPDAHLVENIAARLVRCRALAGGGPKDRPDGVVAVAPGWEESAGEIVSAAAGNQGGVLVYTPGEWPAGPGVHVCPVERDFLDEGDLEQLQGWVDELWVDRVAWQAGAARADVERAERVKIWVRLQAQRVASQIIGTPQLNTPTDDEPAPERQAAGWSAGDVSSHRGRGEGDADDG</sequence>
<proteinExistence type="predicted"/>
<organism evidence="2 3">
    <name type="scientific">Corynebacterium heidelbergense</name>
    <dbReference type="NCBI Taxonomy" id="2055947"/>
    <lineage>
        <taxon>Bacteria</taxon>
        <taxon>Bacillati</taxon>
        <taxon>Actinomycetota</taxon>
        <taxon>Actinomycetes</taxon>
        <taxon>Mycobacteriales</taxon>
        <taxon>Corynebacteriaceae</taxon>
        <taxon>Corynebacterium</taxon>
    </lineage>
</organism>
<accession>A0A364VCN5</accession>
<protein>
    <submittedName>
        <fullName evidence="2">Uncharacterized protein</fullName>
    </submittedName>
</protein>
<dbReference type="AlphaFoldDB" id="A0A364VCN5"/>
<dbReference type="EMBL" id="PHQP01000019">
    <property type="protein sequence ID" value="RAV34326.1"/>
    <property type="molecule type" value="Genomic_DNA"/>
</dbReference>
<reference evidence="2 3" key="1">
    <citation type="journal article" date="2018" name="Syst. Appl. Microbiol.">
        <title>Corynebacterium heidelbergense sp. nov., isolated from the preen glands of Egyptian geese (Alopochen aegyptiacus).</title>
        <authorList>
            <person name="Braun M.S."/>
            <person name="Wang E."/>
            <person name="Zimmermann S."/>
            <person name="Wink M."/>
        </authorList>
    </citation>
    <scope>NUCLEOTIDE SEQUENCE [LARGE SCALE GENOMIC DNA]</scope>
    <source>
        <strain evidence="2 3">DSM 104638</strain>
    </source>
</reference>
<evidence type="ECO:0000313" key="2">
    <source>
        <dbReference type="EMBL" id="RAV34326.1"/>
    </source>
</evidence>
<gene>
    <name evidence="2" type="ORF">CWC39_03780</name>
</gene>
<name>A0A364VCN5_9CORY</name>